<keyword evidence="1" id="KW-0547">Nucleotide-binding</keyword>
<dbReference type="Pfam" id="PF13191">
    <property type="entry name" value="AAA_16"/>
    <property type="match status" value="1"/>
</dbReference>
<organism evidence="5 6">
    <name type="scientific">Amycolatopsis lurida NRRL 2430</name>
    <dbReference type="NCBI Taxonomy" id="1460371"/>
    <lineage>
        <taxon>Bacteria</taxon>
        <taxon>Bacillati</taxon>
        <taxon>Actinomycetota</taxon>
        <taxon>Actinomycetes</taxon>
        <taxon>Pseudonocardiales</taxon>
        <taxon>Pseudonocardiaceae</taxon>
        <taxon>Amycolatopsis</taxon>
    </lineage>
</organism>
<feature type="coiled-coil region" evidence="3">
    <location>
        <begin position="931"/>
        <end position="977"/>
    </location>
</feature>
<dbReference type="PANTHER" id="PTHR16305:SF28">
    <property type="entry name" value="GUANYLATE CYCLASE DOMAIN-CONTAINING PROTEIN"/>
    <property type="match status" value="1"/>
</dbReference>
<dbReference type="EMBL" id="JFBM01000009">
    <property type="protein sequence ID" value="KFU80942.1"/>
    <property type="molecule type" value="Genomic_DNA"/>
</dbReference>
<keyword evidence="6" id="KW-1185">Reference proteome</keyword>
<reference evidence="5 6" key="1">
    <citation type="journal article" date="2014" name="Genome Announc.">
        <title>Draft Genome Sequence of Amycolatopsis lurida NRRL 2430, Producer of the Glycopeptide Family Antibiotic Ristocetin.</title>
        <authorList>
            <person name="Kwun M.J."/>
            <person name="Hong H.J."/>
        </authorList>
    </citation>
    <scope>NUCLEOTIDE SEQUENCE [LARGE SCALE GENOMIC DNA]</scope>
    <source>
        <strain evidence="5 6">NRRL 2430</strain>
    </source>
</reference>
<dbReference type="GO" id="GO:0005524">
    <property type="term" value="F:ATP binding"/>
    <property type="evidence" value="ECO:0007669"/>
    <property type="project" value="UniProtKB-KW"/>
</dbReference>
<dbReference type="AlphaFoldDB" id="A0A2P2FW58"/>
<keyword evidence="2" id="KW-0067">ATP-binding</keyword>
<dbReference type="GO" id="GO:0004016">
    <property type="term" value="F:adenylate cyclase activity"/>
    <property type="evidence" value="ECO:0007669"/>
    <property type="project" value="TreeGrafter"/>
</dbReference>
<evidence type="ECO:0000256" key="3">
    <source>
        <dbReference type="SAM" id="Coils"/>
    </source>
</evidence>
<dbReference type="SUPFAM" id="SSF52540">
    <property type="entry name" value="P-loop containing nucleoside triphosphate hydrolases"/>
    <property type="match status" value="1"/>
</dbReference>
<evidence type="ECO:0000313" key="5">
    <source>
        <dbReference type="EMBL" id="KFU80942.1"/>
    </source>
</evidence>
<sequence length="1039" mass="112962">MISEPIAREHPAALLAAEIRRVRESHGGLVLVTGEAGIGKSTLVTHAVQGTSVPETLVLDSACWGEEGAPDYWPWIQLIRRYRRACPREWADTEAAVLKPLSALLGENPSPSAGDRGFRLHDAVTTLLTAASRHRPVVVVMEDLHWADRASVKLLQFVTQHIGLYRVLVIGTYRDAEIEPPGHRLGALLSELVARATVIPLAGLDQCGVSELVARTTGRAPDAATVSEIHLRTGGNPFFIEQVAHLWHSNGFLTGVTPGIRAALDRRLASLPPEVAGTLTRAAVLGHEFSRKLLKAVKAEPGLDALLDQAVSARLIVHAGEGRHAFAHDLVRELLYDSLDEKSRRELHAAVIRGLRKRPSLAREVMPADLAKHATRAASLLTAAEVVGILLDAAEDASRRLAWEEAARHYQRALDTLPEGHPRQWMRIALDLGTAQYLSAELEGGRRTFESVIRRAGELDEHELLADAALTLLGLSHPTRKDKIEVDLVTMAYLKLVGDAGGPGGLDRAARELSAHATSAARAGQDDQALAKSLIARHDAILGPGTASERLAITEEVTVLARRTGDLALELQASQLRVGALLEQGDPRCREEHQGFVAMAERSGLAWFRFEAGWSRTTFATLAGRFDEARAAIDAAMASSDQPYVNSIRVSRHLRWALELAQGRFDEAERLLADMGDDTHPYPRLIKATTAIQKGELDHALRYLEEFAAEGARDHHHGWFAPLWIRFQAQTAAASGDAGLCAAARVTLRPLLGQWAVTAGATVDGPFSLWMAKLDASEHRWDDAVRGFTQARAAADRLHARPWSLEARLSLAAALRGRAGPGDEATATELVATATAEAAELGLTGFAERIKAPAPTGGANVFRFDGDVWTVGFDGRSVTLPDAKGLRDLHYLLRHPGSDVPAVRLLNPAGGELVTAARGLGGDPVLDEQSKTRFRERLRLLDDELERATELENDVLAAALDREREALLDQLRRATGLHGRPRRLGDEAERARKAVTGRIRDSLRRLGERHPAAAEFLRASVHTGANCGYRPGREIAWKL</sequence>
<dbReference type="PANTHER" id="PTHR16305">
    <property type="entry name" value="TESTICULAR SOLUBLE ADENYLYL CYCLASE"/>
    <property type="match status" value="1"/>
</dbReference>
<evidence type="ECO:0000256" key="1">
    <source>
        <dbReference type="ARBA" id="ARBA00022741"/>
    </source>
</evidence>
<dbReference type="GO" id="GO:0005737">
    <property type="term" value="C:cytoplasm"/>
    <property type="evidence" value="ECO:0007669"/>
    <property type="project" value="TreeGrafter"/>
</dbReference>
<evidence type="ECO:0000259" key="4">
    <source>
        <dbReference type="Pfam" id="PF13191"/>
    </source>
</evidence>
<proteinExistence type="predicted"/>
<gene>
    <name evidence="5" type="ORF">BB31_13415</name>
</gene>
<protein>
    <recommendedName>
        <fullName evidence="4">Orc1-like AAA ATPase domain-containing protein</fullName>
    </recommendedName>
</protein>
<dbReference type="InterPro" id="IPR027417">
    <property type="entry name" value="P-loop_NTPase"/>
</dbReference>
<comment type="caution">
    <text evidence="5">The sequence shown here is derived from an EMBL/GenBank/DDBJ whole genome shotgun (WGS) entry which is preliminary data.</text>
</comment>
<evidence type="ECO:0000313" key="6">
    <source>
        <dbReference type="Proteomes" id="UP000256220"/>
    </source>
</evidence>
<dbReference type="Proteomes" id="UP000256220">
    <property type="component" value="Unassembled WGS sequence"/>
</dbReference>
<feature type="domain" description="Orc1-like AAA ATPase" evidence="4">
    <location>
        <begin position="6"/>
        <end position="170"/>
    </location>
</feature>
<keyword evidence="3" id="KW-0175">Coiled coil</keyword>
<accession>A0A2P2FW58</accession>
<evidence type="ECO:0000256" key="2">
    <source>
        <dbReference type="ARBA" id="ARBA00022840"/>
    </source>
</evidence>
<name>A0A2P2FW58_AMYLU</name>
<dbReference type="InterPro" id="IPR041664">
    <property type="entry name" value="AAA_16"/>
</dbReference>